<comment type="pathway">
    <text evidence="2">Cell wall biogenesis; cell wall polysaccharide biosynthesis.</text>
</comment>
<evidence type="ECO:0000256" key="7">
    <source>
        <dbReference type="ARBA" id="ARBA00022833"/>
    </source>
</evidence>
<accession>A0A0P8ACK1</accession>
<keyword evidence="8" id="KW-0482">Metalloprotease</keyword>
<dbReference type="Proteomes" id="UP000050413">
    <property type="component" value="Unassembled WGS sequence"/>
</dbReference>
<dbReference type="GO" id="GO:0046872">
    <property type="term" value="F:metal ion binding"/>
    <property type="evidence" value="ECO:0007669"/>
    <property type="project" value="UniProtKB-KW"/>
</dbReference>
<dbReference type="PATRIC" id="fig|1666912.4.peg.1569"/>
<keyword evidence="16" id="KW-1185">Reference proteome</keyword>
<dbReference type="STRING" id="1666912.Ga0058931_2272"/>
<evidence type="ECO:0000256" key="1">
    <source>
        <dbReference type="ARBA" id="ARBA00001947"/>
    </source>
</evidence>
<dbReference type="PANTHER" id="PTHR37425:SF1">
    <property type="entry name" value="OUTER MEMBRANE PROTEIN"/>
    <property type="match status" value="1"/>
</dbReference>
<evidence type="ECO:0000256" key="12">
    <source>
        <dbReference type="SAM" id="SignalP"/>
    </source>
</evidence>
<dbReference type="EMBL" id="FBYC01000004">
    <property type="protein sequence ID" value="CUX82266.1"/>
    <property type="molecule type" value="Genomic_DNA"/>
</dbReference>
<keyword evidence="5 12" id="KW-0732">Signal</keyword>
<keyword evidence="3" id="KW-0645">Protease</keyword>
<gene>
    <name evidence="13" type="ORF">Ga0058931_2272</name>
    <name evidence="14" type="ORF">HLUCCA05_02090</name>
</gene>
<evidence type="ECO:0000256" key="2">
    <source>
        <dbReference type="ARBA" id="ARBA00004776"/>
    </source>
</evidence>
<dbReference type="Gene3D" id="3.30.1380.10">
    <property type="match status" value="1"/>
</dbReference>
<keyword evidence="4" id="KW-0479">Metal-binding</keyword>
<reference evidence="13 16" key="2">
    <citation type="submission" date="2016-01" db="EMBL/GenBank/DDBJ databases">
        <authorList>
            <person name="Varghese N."/>
        </authorList>
    </citation>
    <scope>NUCLEOTIDE SEQUENCE [LARGE SCALE GENOMIC DNA]</scope>
    <source>
        <strain evidence="13 16">HL-91</strain>
    </source>
</reference>
<dbReference type="Proteomes" id="UP000182045">
    <property type="component" value="Unassembled WGS sequence"/>
</dbReference>
<proteinExistence type="inferred from homology"/>
<evidence type="ECO:0000256" key="6">
    <source>
        <dbReference type="ARBA" id="ARBA00022801"/>
    </source>
</evidence>
<sequence length="189" mass="20554">MAPIIGTTTTRRALLGAFAATVVAAAPQFPGVTAYARGAGDIRKLNFYSGRTGEKINIIYCIDGEYIPESLAEINHFFRDWRNNKVHTIDARTVDILAAAHNLLRVDEPYMLLSGYRSPETNAMLRARSSGVARNSLHLKGQAADVRLQSRSVSEIARAAVACKAGGVGRYSGSNFVHMDCGVVRTWGR</sequence>
<evidence type="ECO:0000256" key="8">
    <source>
        <dbReference type="ARBA" id="ARBA00023049"/>
    </source>
</evidence>
<dbReference type="SUPFAM" id="SSF55166">
    <property type="entry name" value="Hedgehog/DD-peptidase"/>
    <property type="match status" value="1"/>
</dbReference>
<dbReference type="GO" id="GO:0008237">
    <property type="term" value="F:metallopeptidase activity"/>
    <property type="evidence" value="ECO:0007669"/>
    <property type="project" value="UniProtKB-KW"/>
</dbReference>
<dbReference type="RefSeq" id="WP_072246424.1">
    <property type="nucleotide sequence ID" value="NZ_FBYC01000004.1"/>
</dbReference>
<dbReference type="EMBL" id="LJSG01000013">
    <property type="protein sequence ID" value="KPP91934.1"/>
    <property type="molecule type" value="Genomic_DNA"/>
</dbReference>
<evidence type="ECO:0000256" key="3">
    <source>
        <dbReference type="ARBA" id="ARBA00022670"/>
    </source>
</evidence>
<dbReference type="Pfam" id="PF05951">
    <property type="entry name" value="Peptidase_M15_2"/>
    <property type="match status" value="1"/>
</dbReference>
<keyword evidence="7" id="KW-0862">Zinc</keyword>
<evidence type="ECO:0000313" key="14">
    <source>
        <dbReference type="EMBL" id="KPP91934.1"/>
    </source>
</evidence>
<keyword evidence="9" id="KW-0961">Cell wall biogenesis/degradation</keyword>
<comment type="similarity">
    <text evidence="10">Belongs to the peptidase M15 family.</text>
</comment>
<evidence type="ECO:0000313" key="15">
    <source>
        <dbReference type="Proteomes" id="UP000050413"/>
    </source>
</evidence>
<evidence type="ECO:0000256" key="4">
    <source>
        <dbReference type="ARBA" id="ARBA00022723"/>
    </source>
</evidence>
<evidence type="ECO:0000256" key="5">
    <source>
        <dbReference type="ARBA" id="ARBA00022729"/>
    </source>
</evidence>
<dbReference type="GO" id="GO:0071555">
    <property type="term" value="P:cell wall organization"/>
    <property type="evidence" value="ECO:0007669"/>
    <property type="project" value="UniProtKB-KW"/>
</dbReference>
<dbReference type="InterPro" id="IPR009045">
    <property type="entry name" value="Zn_M74/Hedgehog-like"/>
</dbReference>
<dbReference type="AlphaFoldDB" id="A0A0P8ACK1"/>
<name>A0A0P8ACK1_9RHOB</name>
<dbReference type="OrthoDB" id="9782994at2"/>
<dbReference type="InterPro" id="IPR010275">
    <property type="entry name" value="MepK"/>
</dbReference>
<comment type="caution">
    <text evidence="14">The sequence shown here is derived from an EMBL/GenBank/DDBJ whole genome shotgun (WGS) entry which is preliminary data.</text>
</comment>
<evidence type="ECO:0000256" key="11">
    <source>
        <dbReference type="ARBA" id="ARBA00093666"/>
    </source>
</evidence>
<dbReference type="GO" id="GO:0006508">
    <property type="term" value="P:proteolysis"/>
    <property type="evidence" value="ECO:0007669"/>
    <property type="project" value="UniProtKB-KW"/>
</dbReference>
<evidence type="ECO:0000256" key="9">
    <source>
        <dbReference type="ARBA" id="ARBA00023316"/>
    </source>
</evidence>
<reference evidence="14 15" key="1">
    <citation type="submission" date="2015-09" db="EMBL/GenBank/DDBJ databases">
        <title>Identification and resolution of microdiversity through metagenomic sequencing of parallel consortia.</title>
        <authorList>
            <person name="Nelson W.C."/>
            <person name="Romine M.F."/>
            <person name="Lindemann S.R."/>
        </authorList>
    </citation>
    <scope>NUCLEOTIDE SEQUENCE [LARGE SCALE GENOMIC DNA]</scope>
    <source>
        <strain evidence="14">HL-91</strain>
    </source>
</reference>
<keyword evidence="6" id="KW-0378">Hydrolase</keyword>
<comment type="cofactor">
    <cofactor evidence="1">
        <name>Zn(2+)</name>
        <dbReference type="ChEBI" id="CHEBI:29105"/>
    </cofactor>
</comment>
<protein>
    <recommendedName>
        <fullName evidence="11">Murein endopeptidase K</fullName>
    </recommendedName>
</protein>
<evidence type="ECO:0000313" key="13">
    <source>
        <dbReference type="EMBL" id="CUX82266.1"/>
    </source>
</evidence>
<feature type="chain" id="PRO_5010179294" description="Murein endopeptidase K" evidence="12">
    <location>
        <begin position="26"/>
        <end position="189"/>
    </location>
</feature>
<dbReference type="PANTHER" id="PTHR37425">
    <property type="match status" value="1"/>
</dbReference>
<evidence type="ECO:0000313" key="16">
    <source>
        <dbReference type="Proteomes" id="UP000182045"/>
    </source>
</evidence>
<feature type="signal peptide" evidence="12">
    <location>
        <begin position="1"/>
        <end position="25"/>
    </location>
</feature>
<organism evidence="14 15">
    <name type="scientific">Roseibaca calidilacus</name>
    <dbReference type="NCBI Taxonomy" id="1666912"/>
    <lineage>
        <taxon>Bacteria</taxon>
        <taxon>Pseudomonadati</taxon>
        <taxon>Pseudomonadota</taxon>
        <taxon>Alphaproteobacteria</taxon>
        <taxon>Rhodobacterales</taxon>
        <taxon>Paracoccaceae</taxon>
        <taxon>Roseinatronobacter</taxon>
    </lineage>
</organism>
<evidence type="ECO:0000256" key="10">
    <source>
        <dbReference type="ARBA" id="ARBA00093448"/>
    </source>
</evidence>